<proteinExistence type="inferred from homology"/>
<keyword evidence="5 7" id="KW-1133">Transmembrane helix</keyword>
<dbReference type="AlphaFoldDB" id="A0A2V3YGU7"/>
<keyword evidence="3" id="KW-1003">Cell membrane</keyword>
<dbReference type="PANTHER" id="PTHR30193">
    <property type="entry name" value="ABC TRANSPORTER PERMEASE PROTEIN"/>
    <property type="match status" value="1"/>
</dbReference>
<keyword evidence="6 7" id="KW-0472">Membrane</keyword>
<feature type="transmembrane region" description="Helical" evidence="7">
    <location>
        <begin position="109"/>
        <end position="130"/>
    </location>
</feature>
<dbReference type="InterPro" id="IPR000515">
    <property type="entry name" value="MetI-like"/>
</dbReference>
<feature type="transmembrane region" description="Helical" evidence="7">
    <location>
        <begin position="16"/>
        <end position="35"/>
    </location>
</feature>
<evidence type="ECO:0000256" key="3">
    <source>
        <dbReference type="ARBA" id="ARBA00022475"/>
    </source>
</evidence>
<evidence type="ECO:0000313" key="9">
    <source>
        <dbReference type="EMBL" id="PXX52362.1"/>
    </source>
</evidence>
<dbReference type="SUPFAM" id="SSF161098">
    <property type="entry name" value="MetI-like"/>
    <property type="match status" value="1"/>
</dbReference>
<evidence type="ECO:0000313" key="10">
    <source>
        <dbReference type="Proteomes" id="UP000248057"/>
    </source>
</evidence>
<feature type="transmembrane region" description="Helical" evidence="7">
    <location>
        <begin position="205"/>
        <end position="226"/>
    </location>
</feature>
<evidence type="ECO:0000256" key="4">
    <source>
        <dbReference type="ARBA" id="ARBA00022692"/>
    </source>
</evidence>
<name>A0A2V3YGU7_9FIRM</name>
<feature type="transmembrane region" description="Helical" evidence="7">
    <location>
        <begin position="158"/>
        <end position="180"/>
    </location>
</feature>
<comment type="similarity">
    <text evidence="7">Belongs to the binding-protein-dependent transport system permease family.</text>
</comment>
<comment type="caution">
    <text evidence="9">The sequence shown here is derived from an EMBL/GenBank/DDBJ whole genome shotgun (WGS) entry which is preliminary data.</text>
</comment>
<sequence>MKYLKKLAYSKKAAPYIFLIPFILSFLIFNLYPIISSFLMSFQKLKGFNSFTWVGLNNYKNLWNKDFFTAVKTTTLVTAVECVVLTVFPLILAVVLNTGLFKRKNFFRAVFFIPTLASTIVAGIVFRMLFSDSGNAFMNSLLNVFGIESQNFMLNYKWSITLMVVLSTWKSAGLYMIYFLSGLQTIPRDVYESAEIDGAGEFKKLLYITIPLLKPIIIYVFTILIFEGYRTFGESYVFWKESMPGNLGMTIVRYLYQQGFTYGNLGFGSAIGFVLLGIVLIINLLQLKGFGLFRDDD</sequence>
<organism evidence="9 10">
    <name type="scientific">Hungatella effluvii</name>
    <dbReference type="NCBI Taxonomy" id="1096246"/>
    <lineage>
        <taxon>Bacteria</taxon>
        <taxon>Bacillati</taxon>
        <taxon>Bacillota</taxon>
        <taxon>Clostridia</taxon>
        <taxon>Lachnospirales</taxon>
        <taxon>Lachnospiraceae</taxon>
        <taxon>Hungatella</taxon>
    </lineage>
</organism>
<accession>A0A2V3YGU7</accession>
<evidence type="ECO:0000259" key="8">
    <source>
        <dbReference type="PROSITE" id="PS50928"/>
    </source>
</evidence>
<dbReference type="PROSITE" id="PS50928">
    <property type="entry name" value="ABC_TM1"/>
    <property type="match status" value="1"/>
</dbReference>
<keyword evidence="10" id="KW-1185">Reference proteome</keyword>
<feature type="transmembrane region" description="Helical" evidence="7">
    <location>
        <begin position="76"/>
        <end position="97"/>
    </location>
</feature>
<dbReference type="InterPro" id="IPR035906">
    <property type="entry name" value="MetI-like_sf"/>
</dbReference>
<reference evidence="9 10" key="1">
    <citation type="submission" date="2018-05" db="EMBL/GenBank/DDBJ databases">
        <title>Genomic Encyclopedia of Type Strains, Phase IV (KMG-IV): sequencing the most valuable type-strain genomes for metagenomic binning, comparative biology and taxonomic classification.</title>
        <authorList>
            <person name="Goeker M."/>
        </authorList>
    </citation>
    <scope>NUCLEOTIDE SEQUENCE [LARGE SCALE GENOMIC DNA]</scope>
    <source>
        <strain evidence="9 10">DSM 24995</strain>
    </source>
</reference>
<dbReference type="EMBL" id="QJKD01000007">
    <property type="protein sequence ID" value="PXX52362.1"/>
    <property type="molecule type" value="Genomic_DNA"/>
</dbReference>
<dbReference type="InterPro" id="IPR051393">
    <property type="entry name" value="ABC_transporter_permease"/>
</dbReference>
<gene>
    <name evidence="9" type="ORF">DFR60_10748</name>
</gene>
<evidence type="ECO:0000256" key="6">
    <source>
        <dbReference type="ARBA" id="ARBA00023136"/>
    </source>
</evidence>
<evidence type="ECO:0000256" key="7">
    <source>
        <dbReference type="RuleBase" id="RU363032"/>
    </source>
</evidence>
<dbReference type="GO" id="GO:0005886">
    <property type="term" value="C:plasma membrane"/>
    <property type="evidence" value="ECO:0007669"/>
    <property type="project" value="UniProtKB-SubCell"/>
</dbReference>
<dbReference type="CDD" id="cd06261">
    <property type="entry name" value="TM_PBP2"/>
    <property type="match status" value="1"/>
</dbReference>
<feature type="domain" description="ABC transmembrane type-1" evidence="8">
    <location>
        <begin position="71"/>
        <end position="286"/>
    </location>
</feature>
<dbReference type="RefSeq" id="WP_110323497.1">
    <property type="nucleotide sequence ID" value="NZ_QJKD01000007.1"/>
</dbReference>
<evidence type="ECO:0000256" key="1">
    <source>
        <dbReference type="ARBA" id="ARBA00004651"/>
    </source>
</evidence>
<comment type="subcellular location">
    <subcellularLocation>
        <location evidence="1 7">Cell membrane</location>
        <topology evidence="1 7">Multi-pass membrane protein</topology>
    </subcellularLocation>
</comment>
<protein>
    <submittedName>
        <fullName evidence="9">L-arabinose ABC transporter membrane protein</fullName>
    </submittedName>
</protein>
<dbReference type="GeneID" id="86062161"/>
<keyword evidence="4 7" id="KW-0812">Transmembrane</keyword>
<evidence type="ECO:0000256" key="5">
    <source>
        <dbReference type="ARBA" id="ARBA00022989"/>
    </source>
</evidence>
<dbReference type="PANTHER" id="PTHR30193:SF37">
    <property type="entry name" value="INNER MEMBRANE ABC TRANSPORTER PERMEASE PROTEIN YCJO"/>
    <property type="match status" value="1"/>
</dbReference>
<dbReference type="GO" id="GO:0055085">
    <property type="term" value="P:transmembrane transport"/>
    <property type="evidence" value="ECO:0007669"/>
    <property type="project" value="InterPro"/>
</dbReference>
<feature type="transmembrane region" description="Helical" evidence="7">
    <location>
        <begin position="265"/>
        <end position="285"/>
    </location>
</feature>
<keyword evidence="2 7" id="KW-0813">Transport</keyword>
<dbReference type="Gene3D" id="1.10.3720.10">
    <property type="entry name" value="MetI-like"/>
    <property type="match status" value="1"/>
</dbReference>
<dbReference type="Proteomes" id="UP000248057">
    <property type="component" value="Unassembled WGS sequence"/>
</dbReference>
<evidence type="ECO:0000256" key="2">
    <source>
        <dbReference type="ARBA" id="ARBA00022448"/>
    </source>
</evidence>
<dbReference type="Pfam" id="PF00528">
    <property type="entry name" value="BPD_transp_1"/>
    <property type="match status" value="1"/>
</dbReference>